<keyword evidence="8 11" id="KW-0570">Pentose shunt</keyword>
<reference evidence="15" key="1">
    <citation type="submission" date="2016-10" db="EMBL/GenBank/DDBJ databases">
        <authorList>
            <person name="Varghese N."/>
            <person name="Submissions S."/>
        </authorList>
    </citation>
    <scope>NUCLEOTIDE SEQUENCE [LARGE SCALE GENOMIC DNA]</scope>
    <source>
        <strain evidence="15">ATCC 35263</strain>
    </source>
</reference>
<comment type="pathway">
    <text evidence="3 11">Carbohydrate degradation; pentose phosphate pathway; D-glyceraldehyde 3-phosphate and beta-D-fructose 6-phosphate from D-ribose 5-phosphate and D-xylulose 5-phosphate (non-oxidative stage): step 2/3.</text>
</comment>
<dbReference type="GO" id="GO:0004801">
    <property type="term" value="F:transaldolase activity"/>
    <property type="evidence" value="ECO:0007669"/>
    <property type="project" value="UniProtKB-UniRule"/>
</dbReference>
<feature type="domain" description="SIS" evidence="13">
    <location>
        <begin position="443"/>
        <end position="593"/>
    </location>
</feature>
<proteinExistence type="inferred from homology"/>
<keyword evidence="6 11" id="KW-0963">Cytoplasm</keyword>
<evidence type="ECO:0000256" key="2">
    <source>
        <dbReference type="ARBA" id="ARBA00004496"/>
    </source>
</evidence>
<keyword evidence="15" id="KW-1185">Reference proteome</keyword>
<dbReference type="Pfam" id="PF00923">
    <property type="entry name" value="TAL_FSA"/>
    <property type="match status" value="1"/>
</dbReference>
<dbReference type="GO" id="GO:0006096">
    <property type="term" value="P:glycolytic process"/>
    <property type="evidence" value="ECO:0007669"/>
    <property type="project" value="UniProtKB-UniPathway"/>
</dbReference>
<dbReference type="GO" id="GO:0004347">
    <property type="term" value="F:glucose-6-phosphate isomerase activity"/>
    <property type="evidence" value="ECO:0007669"/>
    <property type="project" value="UniProtKB-EC"/>
</dbReference>
<dbReference type="PROSITE" id="PS51463">
    <property type="entry name" value="P_GLUCOSE_ISOMERASE_3"/>
    <property type="match status" value="1"/>
</dbReference>
<dbReference type="GO" id="GO:0005737">
    <property type="term" value="C:cytoplasm"/>
    <property type="evidence" value="ECO:0007669"/>
    <property type="project" value="UniProtKB-SubCell"/>
</dbReference>
<dbReference type="Pfam" id="PF00342">
    <property type="entry name" value="PGI"/>
    <property type="match status" value="1"/>
</dbReference>
<dbReference type="InterPro" id="IPR001347">
    <property type="entry name" value="SIS_dom"/>
</dbReference>
<comment type="function">
    <text evidence="1 11">Transaldolase is important for the balance of metabolites in the pentose-phosphate pathway.</text>
</comment>
<dbReference type="Gene3D" id="3.40.50.10490">
    <property type="entry name" value="Glucose-6-phosphate isomerase like protein, domain 1"/>
    <property type="match status" value="3"/>
</dbReference>
<comment type="similarity">
    <text evidence="12">Belongs to the GPI family.</text>
</comment>
<evidence type="ECO:0000313" key="15">
    <source>
        <dbReference type="Proteomes" id="UP000222056"/>
    </source>
</evidence>
<evidence type="ECO:0000313" key="14">
    <source>
        <dbReference type="EMBL" id="SEH13808.1"/>
    </source>
</evidence>
<dbReference type="Gene3D" id="3.20.20.70">
    <property type="entry name" value="Aldolase class I"/>
    <property type="match status" value="1"/>
</dbReference>
<dbReference type="PANTHER" id="PTHR10683:SF31">
    <property type="entry name" value="TRANSALDOLASE"/>
    <property type="match status" value="1"/>
</dbReference>
<keyword evidence="12" id="KW-0324">Glycolysis</keyword>
<dbReference type="SUPFAM" id="SSF53697">
    <property type="entry name" value="SIS domain"/>
    <property type="match status" value="1"/>
</dbReference>
<evidence type="ECO:0000256" key="4">
    <source>
        <dbReference type="ARBA" id="ARBA00008426"/>
    </source>
</evidence>
<accession>A0A1H6FUG4</accession>
<dbReference type="PRINTS" id="PR00662">
    <property type="entry name" value="G6PISOMERASE"/>
</dbReference>
<dbReference type="HAMAP" id="MF_00493">
    <property type="entry name" value="Transaldolase_2"/>
    <property type="match status" value="1"/>
</dbReference>
<dbReference type="RefSeq" id="WP_093117545.1">
    <property type="nucleotide sequence ID" value="NZ_FNWJ01000002.1"/>
</dbReference>
<keyword evidence="9 11" id="KW-0704">Schiff base</keyword>
<evidence type="ECO:0000256" key="8">
    <source>
        <dbReference type="ARBA" id="ARBA00023126"/>
    </source>
</evidence>
<dbReference type="InterPro" id="IPR004732">
    <property type="entry name" value="Transaldolase_2"/>
</dbReference>
<evidence type="ECO:0000256" key="9">
    <source>
        <dbReference type="ARBA" id="ARBA00023270"/>
    </source>
</evidence>
<evidence type="ECO:0000256" key="1">
    <source>
        <dbReference type="ARBA" id="ARBA00003518"/>
    </source>
</evidence>
<evidence type="ECO:0000256" key="10">
    <source>
        <dbReference type="ARBA" id="ARBA00048810"/>
    </source>
</evidence>
<dbReference type="PROSITE" id="PS51464">
    <property type="entry name" value="SIS"/>
    <property type="match status" value="1"/>
</dbReference>
<keyword evidence="12" id="KW-0312">Gluconeogenesis</keyword>
<sequence length="898" mass="95763">MTDSTTQVAANGRLAALIELGTSVWLDELGRELLERGELERLIAEDGLRGVTSNPAIFERAILAGSSYDQQIAELAASGLDAEAILEELVISDVRAACDRLRPVYEALGGADGFVSLEVSPHLARDTEGTLRQARDFWRRVARPNLMIKIPGTEEGLAAIEQATYEGINVNVTLLFSVAAYERVAEAYIRGMERRLREGLSLDVRSVASFFVSRVDTEVDRRLAASGREDLRGRAAVANARAAYRSFLRIFRGERFAALRAAGCPVQRPLWASTGVKDPAYPETFYVAALAGPDTVSTMPLKTLRACERELEVSGPTVEIDPSPDLTALAEAGIDLEEVAALLLEEGIDKFVRPFEQTLAGVARKAARALARDRAAAVALDRRARVAAADWLERGRSERLVERLLERDASAVGDPSWPELADRLGWVDAPARSLAELPRLRELAARLTAPGIDDVVLLGMGGSSLGAAALVTLGARDAASQQRRFHVLDSTHPRAVAALAATIEPQRTLLICASKSGTTLETISHLRFFAERIGDPGRIVAITDPGTPLAEQARRDGFAAIVAGDPEVGGRYSVLTVFGLVPALLAGVDPEPELKSAESVREALLADPTAALALGAAVGALAADRRYRLLLPIDEPTRVFTMWLEQLLAESSGKQGRGILPVPVVAADGRELAPRDAVRCLHAASEGARFPSAPEGTYDSPLPTVAVAGQGLGGAFFLWETATAVACRVLEVNPFDQPNVQEAKEATKSALAQGSRAPSEESEAALRLLRSTRPPSYVAFQAFLPPSPQLDRAGDELCAAVMRATGCAATFGYGPRYLHSTGQLHKGGPPEGVFVQLLDDDPYDLAIPGADYGFRALIEAQAAGDRAALEARGRPVVSLRLTGDPAAALAALAREITV</sequence>
<dbReference type="GO" id="GO:0097367">
    <property type="term" value="F:carbohydrate derivative binding"/>
    <property type="evidence" value="ECO:0007669"/>
    <property type="project" value="InterPro"/>
</dbReference>
<dbReference type="InterPro" id="IPR046348">
    <property type="entry name" value="SIS_dom_sf"/>
</dbReference>
<dbReference type="NCBIfam" id="NF007080">
    <property type="entry name" value="PRK09533.1"/>
    <property type="match status" value="1"/>
</dbReference>
<dbReference type="InterPro" id="IPR001585">
    <property type="entry name" value="TAL/FSA"/>
</dbReference>
<dbReference type="OrthoDB" id="140919at2"/>
<gene>
    <name evidence="11" type="primary">tal</name>
    <name evidence="14" type="ORF">SAMN02745716_1332</name>
</gene>
<feature type="active site" description="Schiff-base intermediate with substrate" evidence="11">
    <location>
        <position position="149"/>
    </location>
</feature>
<dbReference type="EMBL" id="FNWJ01000002">
    <property type="protein sequence ID" value="SEH13808.1"/>
    <property type="molecule type" value="Genomic_DNA"/>
</dbReference>
<dbReference type="NCBIfam" id="NF002881">
    <property type="entry name" value="PRK03343.1"/>
    <property type="match status" value="1"/>
</dbReference>
<dbReference type="AlphaFoldDB" id="A0A1H6FUG4"/>
<comment type="subcellular location">
    <subcellularLocation>
        <location evidence="2 11">Cytoplasm</location>
    </subcellularLocation>
</comment>
<dbReference type="Proteomes" id="UP000222056">
    <property type="component" value="Unassembled WGS sequence"/>
</dbReference>
<evidence type="ECO:0000256" key="7">
    <source>
        <dbReference type="ARBA" id="ARBA00022679"/>
    </source>
</evidence>
<protein>
    <recommendedName>
        <fullName evidence="5 11">Transaldolase</fullName>
        <ecNumber evidence="5 11">2.2.1.2</ecNumber>
    </recommendedName>
</protein>
<evidence type="ECO:0000256" key="3">
    <source>
        <dbReference type="ARBA" id="ARBA00004857"/>
    </source>
</evidence>
<comment type="similarity">
    <text evidence="4 11">Belongs to the transaldolase family. Type 2 subfamily.</text>
</comment>
<dbReference type="GO" id="GO:0006094">
    <property type="term" value="P:gluconeogenesis"/>
    <property type="evidence" value="ECO:0007669"/>
    <property type="project" value="UniProtKB-KW"/>
</dbReference>
<comment type="catalytic activity">
    <reaction evidence="12">
        <text>alpha-D-glucose 6-phosphate = beta-D-fructose 6-phosphate</text>
        <dbReference type="Rhea" id="RHEA:11816"/>
        <dbReference type="ChEBI" id="CHEBI:57634"/>
        <dbReference type="ChEBI" id="CHEBI:58225"/>
        <dbReference type="EC" id="5.3.1.9"/>
    </reaction>
</comment>
<evidence type="ECO:0000256" key="6">
    <source>
        <dbReference type="ARBA" id="ARBA00022490"/>
    </source>
</evidence>
<keyword evidence="12" id="KW-0413">Isomerase</keyword>
<dbReference type="UniPathway" id="UPA00115">
    <property type="reaction ID" value="UER00414"/>
</dbReference>
<dbReference type="InterPro" id="IPR013785">
    <property type="entry name" value="Aldolase_TIM"/>
</dbReference>
<dbReference type="PROSITE" id="PS01054">
    <property type="entry name" value="TRANSALDOLASE_1"/>
    <property type="match status" value="1"/>
</dbReference>
<dbReference type="NCBIfam" id="TIGR00876">
    <property type="entry name" value="tal_mycobact"/>
    <property type="match status" value="1"/>
</dbReference>
<evidence type="ECO:0000256" key="5">
    <source>
        <dbReference type="ARBA" id="ARBA00013151"/>
    </source>
</evidence>
<dbReference type="CDD" id="cd00955">
    <property type="entry name" value="Transaldolase_like"/>
    <property type="match status" value="1"/>
</dbReference>
<dbReference type="STRING" id="29539.SAMN02745716_1332"/>
<dbReference type="InterPro" id="IPR001672">
    <property type="entry name" value="G6P_Isomerase"/>
</dbReference>
<evidence type="ECO:0000256" key="12">
    <source>
        <dbReference type="RuleBase" id="RU000612"/>
    </source>
</evidence>
<dbReference type="PANTHER" id="PTHR10683">
    <property type="entry name" value="TRANSALDOLASE"/>
    <property type="match status" value="1"/>
</dbReference>
<comment type="catalytic activity">
    <reaction evidence="10 11">
        <text>D-sedoheptulose 7-phosphate + D-glyceraldehyde 3-phosphate = D-erythrose 4-phosphate + beta-D-fructose 6-phosphate</text>
        <dbReference type="Rhea" id="RHEA:17053"/>
        <dbReference type="ChEBI" id="CHEBI:16897"/>
        <dbReference type="ChEBI" id="CHEBI:57483"/>
        <dbReference type="ChEBI" id="CHEBI:57634"/>
        <dbReference type="ChEBI" id="CHEBI:59776"/>
        <dbReference type="EC" id="2.2.1.2"/>
    </reaction>
</comment>
<keyword evidence="7 11" id="KW-0808">Transferase</keyword>
<evidence type="ECO:0000256" key="11">
    <source>
        <dbReference type="HAMAP-Rule" id="MF_00493"/>
    </source>
</evidence>
<dbReference type="GO" id="GO:0006098">
    <property type="term" value="P:pentose-phosphate shunt"/>
    <property type="evidence" value="ECO:0007669"/>
    <property type="project" value="UniProtKB-UniRule"/>
</dbReference>
<dbReference type="InterPro" id="IPR018225">
    <property type="entry name" value="Transaldolase_AS"/>
</dbReference>
<dbReference type="EC" id="2.2.1.2" evidence="5 11"/>
<dbReference type="SUPFAM" id="SSF51569">
    <property type="entry name" value="Aldolase"/>
    <property type="match status" value="1"/>
</dbReference>
<name>A0A1H6FUG4_THEAL</name>
<dbReference type="UniPathway" id="UPA00109">
    <property type="reaction ID" value="UER00181"/>
</dbReference>
<evidence type="ECO:0000259" key="13">
    <source>
        <dbReference type="PROSITE" id="PS51464"/>
    </source>
</evidence>
<comment type="pathway">
    <text evidence="12">Carbohydrate degradation; glycolysis; D-glyceraldehyde 3-phosphate and glycerone phosphate from D-glucose: step 2/4.</text>
</comment>
<organism evidence="14 15">
    <name type="scientific">Thermoleophilum album</name>
    <dbReference type="NCBI Taxonomy" id="29539"/>
    <lineage>
        <taxon>Bacteria</taxon>
        <taxon>Bacillati</taxon>
        <taxon>Actinomycetota</taxon>
        <taxon>Thermoleophilia</taxon>
        <taxon>Thermoleophilales</taxon>
        <taxon>Thermoleophilaceae</taxon>
        <taxon>Thermoleophilum</taxon>
    </lineage>
</organism>